<dbReference type="Pfam" id="PF13307">
    <property type="entry name" value="Helicase_C_2"/>
    <property type="match status" value="1"/>
</dbReference>
<dbReference type="InterPro" id="IPR045028">
    <property type="entry name" value="DinG/Rad3-like"/>
</dbReference>
<comment type="similarity">
    <text evidence="13">Belongs to the helicase family. DinG subfamily.</text>
</comment>
<dbReference type="Pfam" id="PF06733">
    <property type="entry name" value="DEAD_2"/>
    <property type="match status" value="1"/>
</dbReference>
<dbReference type="RefSeq" id="WP_349229117.1">
    <property type="nucleotide sequence ID" value="NZ_JBBMFJ010000011.1"/>
</dbReference>
<keyword evidence="1" id="KW-0004">4Fe-4S</keyword>
<keyword evidence="5 16" id="KW-0378">Hydrolase</keyword>
<dbReference type="SMART" id="SM00488">
    <property type="entry name" value="DEXDc2"/>
    <property type="match status" value="1"/>
</dbReference>
<feature type="coiled-coil region" evidence="14">
    <location>
        <begin position="416"/>
        <end position="443"/>
    </location>
</feature>
<dbReference type="Gene3D" id="1.10.30.20">
    <property type="entry name" value="Bacterial XPD DNA helicase, FeS cluster domain"/>
    <property type="match status" value="1"/>
</dbReference>
<sequence>MGADRGIIRISVRNLVEFVMRGGDIDNRRTSAAEKDAMQAGSRMHRKIQKRQGADYHAEVSMKHRVEQEEYQILVEGRADGVIETVSGVTIDEIKCVYMDIHQLEEPLPVHLAQALCYGYMYCADHENVDAITIQVTYCNLETEEIRRLKQEKTREELEEWFQGLIHEYVKWAEYLYRHTLRRDESLRELEFPYEYRAGQKELAVSVYRALARKRNLFIQAPTGIGKTLSVVYPSLKSMGSGNGEKLFYLTAKTITRSVAENCFALLRERGMLFTTVTITAKEKLCPLEKTECNPDACPYAKGHFDRVNDAVFDIIHEQQSITREIILDYADRYQVCPFEFCLDISSWADGIICDYNYVFDPNARLKRYFAEGNQGDYLFLVDEAHNLVSRAREMFSACLVKEDILLVKKLIKGRSGKLARELERCNRNLLELKRESAEYRVLPDVNLLVSNLLTVMGEFEPFLEEEKEFPDRDLVLQFYFDLRHFLNMYDGLDDHYQIYTELGEDGNFRLYLFCIDPSRCLNACLEKGIAGIFFSATMIPVVYYKKLLSGNTEDYAVYANSPFDSEKRLILVAKDVSSRYTRRNRTEFGKVADYITELAHSHVGNYMVFFPSYRYMEAVEQLLDERYDGSFRWQMQTNRMTEEEREGFLELFEEKREQSFVGLCVLGGIFSEGIDLKAERLEGTIIVGTGLPMVCSEQEILMQYFAEQGENGYDYAYQYPGMNKVLQAAGRVIRTAEDRGVILLLDDRFLRPEIQELFPREWSEYGLVTRETVGGWLKHFWENQQTDRSGGEPMSGQEKAEV</sequence>
<evidence type="ECO:0000256" key="1">
    <source>
        <dbReference type="ARBA" id="ARBA00022485"/>
    </source>
</evidence>
<dbReference type="InterPro" id="IPR011604">
    <property type="entry name" value="PDDEXK-like_dom_sf"/>
</dbReference>
<comment type="caution">
    <text evidence="16">The sequence shown here is derived from an EMBL/GenBank/DDBJ whole genome shotgun (WGS) entry which is preliminary data.</text>
</comment>
<dbReference type="PANTHER" id="PTHR11472">
    <property type="entry name" value="DNA REPAIR DEAD HELICASE RAD3/XP-D SUBFAMILY MEMBER"/>
    <property type="match status" value="1"/>
</dbReference>
<evidence type="ECO:0000256" key="8">
    <source>
        <dbReference type="ARBA" id="ARBA00023004"/>
    </source>
</evidence>
<evidence type="ECO:0000256" key="13">
    <source>
        <dbReference type="ARBA" id="ARBA00038058"/>
    </source>
</evidence>
<dbReference type="InterPro" id="IPR027417">
    <property type="entry name" value="P-loop_NTPase"/>
</dbReference>
<evidence type="ECO:0000256" key="3">
    <source>
        <dbReference type="ARBA" id="ARBA00022741"/>
    </source>
</evidence>
<dbReference type="Gene3D" id="3.90.320.10">
    <property type="match status" value="1"/>
</dbReference>
<proteinExistence type="inferred from homology"/>
<evidence type="ECO:0000256" key="14">
    <source>
        <dbReference type="SAM" id="Coils"/>
    </source>
</evidence>
<dbReference type="SUPFAM" id="SSF52540">
    <property type="entry name" value="P-loop containing nucleoside triphosphate hydrolases"/>
    <property type="match status" value="2"/>
</dbReference>
<dbReference type="InterPro" id="IPR042493">
    <property type="entry name" value="XPD_DNA_FeS"/>
</dbReference>
<evidence type="ECO:0000256" key="7">
    <source>
        <dbReference type="ARBA" id="ARBA00022840"/>
    </source>
</evidence>
<evidence type="ECO:0000256" key="5">
    <source>
        <dbReference type="ARBA" id="ARBA00022801"/>
    </source>
</evidence>
<keyword evidence="11" id="KW-0234">DNA repair</keyword>
<dbReference type="PANTHER" id="PTHR11472:SF34">
    <property type="entry name" value="REGULATOR OF TELOMERE ELONGATION HELICASE 1"/>
    <property type="match status" value="1"/>
</dbReference>
<keyword evidence="10" id="KW-0238">DNA-binding</keyword>
<dbReference type="Gene3D" id="3.40.50.300">
    <property type="entry name" value="P-loop containing nucleotide triphosphate hydrolases"/>
    <property type="match status" value="2"/>
</dbReference>
<keyword evidence="4" id="KW-0227">DNA damage</keyword>
<evidence type="ECO:0000259" key="15">
    <source>
        <dbReference type="PROSITE" id="PS51193"/>
    </source>
</evidence>
<dbReference type="Proteomes" id="UP001437460">
    <property type="component" value="Unassembled WGS sequence"/>
</dbReference>
<dbReference type="EMBL" id="JBBMFJ010000011">
    <property type="protein sequence ID" value="MEQ2562887.1"/>
    <property type="molecule type" value="Genomic_DNA"/>
</dbReference>
<reference evidence="16 17" key="1">
    <citation type="submission" date="2024-03" db="EMBL/GenBank/DDBJ databases">
        <title>Human intestinal bacterial collection.</title>
        <authorList>
            <person name="Pauvert C."/>
            <person name="Hitch T.C.A."/>
            <person name="Clavel T."/>
        </authorList>
    </citation>
    <scope>NUCLEOTIDE SEQUENCE [LARGE SCALE GENOMIC DNA]</scope>
    <source>
        <strain evidence="16 17">CLA-AP-H27</strain>
    </source>
</reference>
<keyword evidence="6 16" id="KW-0347">Helicase</keyword>
<keyword evidence="17" id="KW-1185">Reference proteome</keyword>
<dbReference type="EC" id="3.6.4.12" evidence="16"/>
<feature type="domain" description="Helicase ATP-binding" evidence="15">
    <location>
        <begin position="186"/>
        <end position="445"/>
    </location>
</feature>
<dbReference type="InterPro" id="IPR006554">
    <property type="entry name" value="Helicase-like_DEXD_c2"/>
</dbReference>
<dbReference type="GO" id="GO:0003678">
    <property type="term" value="F:DNA helicase activity"/>
    <property type="evidence" value="ECO:0007669"/>
    <property type="project" value="UniProtKB-EC"/>
</dbReference>
<dbReference type="InterPro" id="IPR010614">
    <property type="entry name" value="RAD3-like_helicase_DEAD"/>
</dbReference>
<evidence type="ECO:0000313" key="17">
    <source>
        <dbReference type="Proteomes" id="UP001437460"/>
    </source>
</evidence>
<keyword evidence="12" id="KW-0413">Isomerase</keyword>
<evidence type="ECO:0000256" key="12">
    <source>
        <dbReference type="ARBA" id="ARBA00023235"/>
    </source>
</evidence>
<name>A0ABV1HKP8_9FIRM</name>
<evidence type="ECO:0000256" key="2">
    <source>
        <dbReference type="ARBA" id="ARBA00022723"/>
    </source>
</evidence>
<protein>
    <submittedName>
        <fullName evidence="16">ATP-dependent DNA helicase</fullName>
        <ecNumber evidence="16">3.6.4.12</ecNumber>
    </submittedName>
</protein>
<evidence type="ECO:0000256" key="10">
    <source>
        <dbReference type="ARBA" id="ARBA00023125"/>
    </source>
</evidence>
<dbReference type="Gene3D" id="1.10.275.40">
    <property type="match status" value="1"/>
</dbReference>
<keyword evidence="3" id="KW-0547">Nucleotide-binding</keyword>
<keyword evidence="8" id="KW-0408">Iron</keyword>
<dbReference type="SMART" id="SM00491">
    <property type="entry name" value="HELICc2"/>
    <property type="match status" value="1"/>
</dbReference>
<keyword evidence="9" id="KW-0411">Iron-sulfur</keyword>
<dbReference type="InterPro" id="IPR006555">
    <property type="entry name" value="ATP-dep_Helicase_C"/>
</dbReference>
<dbReference type="GO" id="GO:0016787">
    <property type="term" value="F:hydrolase activity"/>
    <property type="evidence" value="ECO:0007669"/>
    <property type="project" value="UniProtKB-KW"/>
</dbReference>
<evidence type="ECO:0000313" key="16">
    <source>
        <dbReference type="EMBL" id="MEQ2562887.1"/>
    </source>
</evidence>
<dbReference type="PROSITE" id="PS51193">
    <property type="entry name" value="HELICASE_ATP_BIND_2"/>
    <property type="match status" value="1"/>
</dbReference>
<accession>A0ABV1HKP8</accession>
<keyword evidence="14" id="KW-0175">Coiled coil</keyword>
<evidence type="ECO:0000256" key="6">
    <source>
        <dbReference type="ARBA" id="ARBA00022806"/>
    </source>
</evidence>
<keyword evidence="7" id="KW-0067">ATP-binding</keyword>
<organism evidence="16 17">
    <name type="scientific">Ventrimonas faecis</name>
    <dbReference type="NCBI Taxonomy" id="3133170"/>
    <lineage>
        <taxon>Bacteria</taxon>
        <taxon>Bacillati</taxon>
        <taxon>Bacillota</taxon>
        <taxon>Clostridia</taxon>
        <taxon>Lachnospirales</taxon>
        <taxon>Lachnospiraceae</taxon>
        <taxon>Ventrimonas</taxon>
    </lineage>
</organism>
<evidence type="ECO:0000256" key="9">
    <source>
        <dbReference type="ARBA" id="ARBA00023014"/>
    </source>
</evidence>
<keyword evidence="2" id="KW-0479">Metal-binding</keyword>
<evidence type="ECO:0000256" key="4">
    <source>
        <dbReference type="ARBA" id="ARBA00022763"/>
    </source>
</evidence>
<evidence type="ECO:0000256" key="11">
    <source>
        <dbReference type="ARBA" id="ARBA00023204"/>
    </source>
</evidence>
<dbReference type="InterPro" id="IPR014013">
    <property type="entry name" value="Helic_SF1/SF2_ATP-bd_DinG/Rad3"/>
</dbReference>
<gene>
    <name evidence="16" type="ORF">WMO41_06880</name>
</gene>